<dbReference type="EMBL" id="MU150417">
    <property type="protein sequence ID" value="KAF9456556.1"/>
    <property type="molecule type" value="Genomic_DNA"/>
</dbReference>
<gene>
    <name evidence="2" type="ORF">BDZ94DRAFT_1326898</name>
</gene>
<evidence type="ECO:0000313" key="2">
    <source>
        <dbReference type="EMBL" id="KAF9456556.1"/>
    </source>
</evidence>
<sequence>MSNNADHPMTPPPTEGASPSNLKQKRPQEEPKKNSTSGTKKKKARVSKIQQPKKQKRPSDWHLRKVEVPDGAKETKLALELHIRVLWRLSNQNAIPPKVTNDVKAPFARTVAILGLEHWAPDILSTDPDSSYNLLHEHIALTTFEQVSGAFAYSHMGINLSFIHDFSLLRKFYRSFVYAYIYVYMDHTDIICLEYHWHAPCVLMTPPLPLLQIVEFLLADTLHVDRCRVLAGSYRLPDSLRR</sequence>
<dbReference type="OrthoDB" id="3056461at2759"/>
<comment type="caution">
    <text evidence="2">The sequence shown here is derived from an EMBL/GenBank/DDBJ whole genome shotgun (WGS) entry which is preliminary data.</text>
</comment>
<accession>A0A9P5XW11</accession>
<dbReference type="AlphaFoldDB" id="A0A9P5XW11"/>
<feature type="compositionally biased region" description="Basic and acidic residues" evidence="1">
    <location>
        <begin position="57"/>
        <end position="67"/>
    </location>
</feature>
<feature type="region of interest" description="Disordered" evidence="1">
    <location>
        <begin position="1"/>
        <end position="67"/>
    </location>
</feature>
<organism evidence="2 3">
    <name type="scientific">Collybia nuda</name>
    <dbReference type="NCBI Taxonomy" id="64659"/>
    <lineage>
        <taxon>Eukaryota</taxon>
        <taxon>Fungi</taxon>
        <taxon>Dikarya</taxon>
        <taxon>Basidiomycota</taxon>
        <taxon>Agaricomycotina</taxon>
        <taxon>Agaricomycetes</taxon>
        <taxon>Agaricomycetidae</taxon>
        <taxon>Agaricales</taxon>
        <taxon>Tricholomatineae</taxon>
        <taxon>Clitocybaceae</taxon>
        <taxon>Collybia</taxon>
    </lineage>
</organism>
<name>A0A9P5XW11_9AGAR</name>
<keyword evidence="3" id="KW-1185">Reference proteome</keyword>
<protein>
    <submittedName>
        <fullName evidence="2">Uncharacterized protein</fullName>
    </submittedName>
</protein>
<evidence type="ECO:0000256" key="1">
    <source>
        <dbReference type="SAM" id="MobiDB-lite"/>
    </source>
</evidence>
<evidence type="ECO:0000313" key="3">
    <source>
        <dbReference type="Proteomes" id="UP000807353"/>
    </source>
</evidence>
<feature type="compositionally biased region" description="Basic residues" evidence="1">
    <location>
        <begin position="39"/>
        <end position="56"/>
    </location>
</feature>
<proteinExistence type="predicted"/>
<dbReference type="Proteomes" id="UP000807353">
    <property type="component" value="Unassembled WGS sequence"/>
</dbReference>
<reference evidence="2" key="1">
    <citation type="submission" date="2020-11" db="EMBL/GenBank/DDBJ databases">
        <authorList>
            <consortium name="DOE Joint Genome Institute"/>
            <person name="Ahrendt S."/>
            <person name="Riley R."/>
            <person name="Andreopoulos W."/>
            <person name="Labutti K."/>
            <person name="Pangilinan J."/>
            <person name="Ruiz-Duenas F.J."/>
            <person name="Barrasa J.M."/>
            <person name="Sanchez-Garcia M."/>
            <person name="Camarero S."/>
            <person name="Miyauchi S."/>
            <person name="Serrano A."/>
            <person name="Linde D."/>
            <person name="Babiker R."/>
            <person name="Drula E."/>
            <person name="Ayuso-Fernandez I."/>
            <person name="Pacheco R."/>
            <person name="Padilla G."/>
            <person name="Ferreira P."/>
            <person name="Barriuso J."/>
            <person name="Kellner H."/>
            <person name="Castanera R."/>
            <person name="Alfaro M."/>
            <person name="Ramirez L."/>
            <person name="Pisabarro A.G."/>
            <person name="Kuo A."/>
            <person name="Tritt A."/>
            <person name="Lipzen A."/>
            <person name="He G."/>
            <person name="Yan M."/>
            <person name="Ng V."/>
            <person name="Cullen D."/>
            <person name="Martin F."/>
            <person name="Rosso M.-N."/>
            <person name="Henrissat B."/>
            <person name="Hibbett D."/>
            <person name="Martinez A.T."/>
            <person name="Grigoriev I.V."/>
        </authorList>
    </citation>
    <scope>NUCLEOTIDE SEQUENCE</scope>
    <source>
        <strain evidence="2">CBS 247.69</strain>
    </source>
</reference>